<dbReference type="PANTHER" id="PTHR10937:SF0">
    <property type="entry name" value="GLUTAMINE--FRUCTOSE-6-PHOSPHATE TRANSAMINASE (ISOMERIZING)"/>
    <property type="match status" value="1"/>
</dbReference>
<dbReference type="CDD" id="cd05008">
    <property type="entry name" value="SIS_GlmS_GlmD_1"/>
    <property type="match status" value="1"/>
</dbReference>
<accession>A0A8J6TDZ6</accession>
<reference evidence="10 11" key="1">
    <citation type="submission" date="2020-08" db="EMBL/GenBank/DDBJ databases">
        <title>Bridging the membrane lipid divide: bacteria of the FCB group superphylum have the potential to synthesize archaeal ether lipids.</title>
        <authorList>
            <person name="Villanueva L."/>
            <person name="Von Meijenfeldt F.A.B."/>
            <person name="Westbye A.B."/>
            <person name="Yadav S."/>
            <person name="Hopmans E.C."/>
            <person name="Dutilh B.E."/>
            <person name="Sinninghe Damste J.S."/>
        </authorList>
    </citation>
    <scope>NUCLEOTIDE SEQUENCE [LARGE SCALE GENOMIC DNA]</scope>
    <source>
        <strain evidence="10">NIOZ-UU36</strain>
    </source>
</reference>
<dbReference type="GO" id="GO:0097367">
    <property type="term" value="F:carbohydrate derivative binding"/>
    <property type="evidence" value="ECO:0007669"/>
    <property type="project" value="InterPro"/>
</dbReference>
<dbReference type="InterPro" id="IPR035466">
    <property type="entry name" value="GlmS/AgaS_SIS"/>
</dbReference>
<comment type="catalytic activity">
    <reaction evidence="1">
        <text>D-fructose 6-phosphate + L-glutamine = D-glucosamine 6-phosphate + L-glutamate</text>
        <dbReference type="Rhea" id="RHEA:13237"/>
        <dbReference type="ChEBI" id="CHEBI:29985"/>
        <dbReference type="ChEBI" id="CHEBI:58359"/>
        <dbReference type="ChEBI" id="CHEBI:58725"/>
        <dbReference type="ChEBI" id="CHEBI:61527"/>
        <dbReference type="EC" id="2.6.1.16"/>
    </reaction>
</comment>
<dbReference type="GO" id="GO:0004360">
    <property type="term" value="F:glutamine-fructose-6-phosphate transaminase (isomerizing) activity"/>
    <property type="evidence" value="ECO:0007669"/>
    <property type="project" value="UniProtKB-EC"/>
</dbReference>
<dbReference type="GO" id="GO:0006487">
    <property type="term" value="P:protein N-linked glycosylation"/>
    <property type="evidence" value="ECO:0007669"/>
    <property type="project" value="TreeGrafter"/>
</dbReference>
<dbReference type="GO" id="GO:0006002">
    <property type="term" value="P:fructose 6-phosphate metabolic process"/>
    <property type="evidence" value="ECO:0007669"/>
    <property type="project" value="TreeGrafter"/>
</dbReference>
<comment type="caution">
    <text evidence="10">The sequence shown here is derived from an EMBL/GenBank/DDBJ whole genome shotgun (WGS) entry which is preliminary data.</text>
</comment>
<keyword evidence="7" id="KW-0315">Glutamine amidotransferase</keyword>
<dbReference type="PROSITE" id="PS51464">
    <property type="entry name" value="SIS"/>
    <property type="match status" value="2"/>
</dbReference>
<feature type="domain" description="Glutamine amidotransferase type-2" evidence="8">
    <location>
        <begin position="2"/>
        <end position="220"/>
    </location>
</feature>
<dbReference type="AlphaFoldDB" id="A0A8J6TDZ6"/>
<dbReference type="Gene3D" id="3.60.20.10">
    <property type="entry name" value="Glutamine Phosphoribosylpyrophosphate, subunit 1, domain 1"/>
    <property type="match status" value="1"/>
</dbReference>
<dbReference type="InterPro" id="IPR001347">
    <property type="entry name" value="SIS_dom"/>
</dbReference>
<evidence type="ECO:0000256" key="3">
    <source>
        <dbReference type="ARBA" id="ARBA00016090"/>
    </source>
</evidence>
<evidence type="ECO:0000256" key="5">
    <source>
        <dbReference type="ARBA" id="ARBA00022679"/>
    </source>
</evidence>
<evidence type="ECO:0000313" key="11">
    <source>
        <dbReference type="Proteomes" id="UP000614469"/>
    </source>
</evidence>
<gene>
    <name evidence="10" type="primary">glmS</name>
    <name evidence="10" type="ORF">H8E29_01880</name>
</gene>
<dbReference type="InterPro" id="IPR046348">
    <property type="entry name" value="SIS_dom_sf"/>
</dbReference>
<dbReference type="SUPFAM" id="SSF56235">
    <property type="entry name" value="N-terminal nucleophile aminohydrolases (Ntn hydrolases)"/>
    <property type="match status" value="1"/>
</dbReference>
<dbReference type="CDD" id="cd05009">
    <property type="entry name" value="SIS_GlmS_GlmD_2"/>
    <property type="match status" value="1"/>
</dbReference>
<keyword evidence="4 10" id="KW-0032">Aminotransferase</keyword>
<evidence type="ECO:0000256" key="6">
    <source>
        <dbReference type="ARBA" id="ARBA00022737"/>
    </source>
</evidence>
<dbReference type="InterPro" id="IPR005855">
    <property type="entry name" value="GFAT"/>
</dbReference>
<dbReference type="InterPro" id="IPR035490">
    <property type="entry name" value="GlmS/FrlB_SIS"/>
</dbReference>
<feature type="domain" description="SIS" evidence="9">
    <location>
        <begin position="283"/>
        <end position="423"/>
    </location>
</feature>
<dbReference type="EC" id="2.6.1.16" evidence="2"/>
<dbReference type="InterPro" id="IPR017932">
    <property type="entry name" value="GATase_2_dom"/>
</dbReference>
<evidence type="ECO:0000313" key="10">
    <source>
        <dbReference type="EMBL" id="MBC8333988.1"/>
    </source>
</evidence>
<name>A0A8J6TDZ6_9CHLR</name>
<dbReference type="Pfam" id="PF01380">
    <property type="entry name" value="SIS"/>
    <property type="match status" value="2"/>
</dbReference>
<dbReference type="NCBIfam" id="TIGR01135">
    <property type="entry name" value="glmS"/>
    <property type="match status" value="1"/>
</dbReference>
<dbReference type="GO" id="GO:0006047">
    <property type="term" value="P:UDP-N-acetylglucosamine metabolic process"/>
    <property type="evidence" value="ECO:0007669"/>
    <property type="project" value="TreeGrafter"/>
</dbReference>
<dbReference type="Pfam" id="PF13537">
    <property type="entry name" value="GATase_7"/>
    <property type="match status" value="1"/>
</dbReference>
<proteinExistence type="predicted"/>
<dbReference type="SUPFAM" id="SSF53697">
    <property type="entry name" value="SIS domain"/>
    <property type="match status" value="1"/>
</dbReference>
<evidence type="ECO:0000256" key="4">
    <source>
        <dbReference type="ARBA" id="ARBA00022576"/>
    </source>
</evidence>
<evidence type="ECO:0000256" key="7">
    <source>
        <dbReference type="ARBA" id="ARBA00022962"/>
    </source>
</evidence>
<protein>
    <recommendedName>
        <fullName evidence="3">Glutamine--fructose-6-phosphate aminotransferase [isomerizing]</fullName>
        <ecNumber evidence="2">2.6.1.16</ecNumber>
    </recommendedName>
</protein>
<dbReference type="PROSITE" id="PS51278">
    <property type="entry name" value="GATASE_TYPE_2"/>
    <property type="match status" value="1"/>
</dbReference>
<evidence type="ECO:0000256" key="2">
    <source>
        <dbReference type="ARBA" id="ARBA00012916"/>
    </source>
</evidence>
<dbReference type="Proteomes" id="UP000614469">
    <property type="component" value="Unassembled WGS sequence"/>
</dbReference>
<keyword evidence="5 10" id="KW-0808">Transferase</keyword>
<dbReference type="InterPro" id="IPR029055">
    <property type="entry name" value="Ntn_hydrolases_N"/>
</dbReference>
<dbReference type="PANTHER" id="PTHR10937">
    <property type="entry name" value="GLUCOSAMINE--FRUCTOSE-6-PHOSPHATE AMINOTRANSFERASE, ISOMERIZING"/>
    <property type="match status" value="1"/>
</dbReference>
<feature type="domain" description="SIS" evidence="9">
    <location>
        <begin position="446"/>
        <end position="585"/>
    </location>
</feature>
<evidence type="ECO:0000259" key="9">
    <source>
        <dbReference type="PROSITE" id="PS51464"/>
    </source>
</evidence>
<keyword evidence="6" id="KW-0677">Repeat</keyword>
<dbReference type="EMBL" id="JACNJN010000036">
    <property type="protein sequence ID" value="MBC8333988.1"/>
    <property type="molecule type" value="Genomic_DNA"/>
</dbReference>
<evidence type="ECO:0000259" key="8">
    <source>
        <dbReference type="PROSITE" id="PS51278"/>
    </source>
</evidence>
<sequence length="595" mass="64592">MCGIFGIVKEKEENLGPILIGAAERLTYRGYDSVGMATISGDKIDLRKDVGKVDTVAEKFNISEMSGQRGITQLRWATFGAPSQVNAQPHLDSDGLMVGAHNGNVVNNIELRQQFIEEGLTVRSENDGETCVHAVERYLKRGYEIIDAIRLAYGDLAGDYAFVLGQANDDKLYAMKKGSGLVVGIGDDFTCLSSDLPSLLPLTREIIRPQDGEIIILSHDQVELRSVTDGKIIQRESEIITESMDAVQKGGYPHFMLKEIHEQPQVARELHHLLDDSSELDSIVDKMRNARNLYLIGCGTSYHACISGSVALAQIAGRAAIPVLAPQFISQFAPTVNHEDVGIFVSQSGETKDVLNALAAAEVKGMTPFGIANVIGSTLTQFTNSCLPLGCGYEISVPATKTFTNQVFIFLYLAHKMAGRDLDELAGIPVLMEKTLAMVAPQVEELASTLENVDDMYTLGYGATFPIALEGALKLKEITYAHCEGMLSTEFKHGPLSAVTENYPIIFVAGKEDIPLIISGINEVTARGARAIVIGPDDERLRANADDLIVIPDAEEQISALLAVLPLQILSYHMSVARGVDPDFPRNLSKTLTVD</sequence>
<evidence type="ECO:0000256" key="1">
    <source>
        <dbReference type="ARBA" id="ARBA00001031"/>
    </source>
</evidence>
<dbReference type="NCBIfam" id="NF001484">
    <property type="entry name" value="PRK00331.1"/>
    <property type="match status" value="1"/>
</dbReference>
<organism evidence="10 11">
    <name type="scientific">Candidatus Desulfolinea nitratireducens</name>
    <dbReference type="NCBI Taxonomy" id="2841698"/>
    <lineage>
        <taxon>Bacteria</taxon>
        <taxon>Bacillati</taxon>
        <taxon>Chloroflexota</taxon>
        <taxon>Anaerolineae</taxon>
        <taxon>Anaerolineales</taxon>
        <taxon>Anaerolineales incertae sedis</taxon>
        <taxon>Candidatus Desulfolinea</taxon>
    </lineage>
</organism>
<dbReference type="Gene3D" id="3.40.50.10490">
    <property type="entry name" value="Glucose-6-phosphate isomerase like protein, domain 1"/>
    <property type="match status" value="2"/>
</dbReference>